<sequence length="1138" mass="132418">MEEMLEGLSSPSAIESDAVWERFRRSDNEDIISRLVSPDDFLSKKDLYHPTLMDEGTLSFALEKSSGKRFSEVVELVNVRRLEIKGKMETRLLSMNTTYAAYLVYKFKLNPEGSLSRRWLQQVYRRKQRERKLLKEREDGWLEIEMGEFFNDNDGREDREVYIDLEGTKEINHKSGLIIQGIELRPKETSAIVDSNRDHGESDGTEAEERNKVDFFMPKGCFSNTLSLKTSRYARRQQASSSTFRWTLESDAVWETIMPPDYKDILSRSGSRHLIAHSSKKDIYNYLCSNLILMDEGKMSVALDKWSAKKTYMFGARQLLITWGNDSRYWMWQSLQESRFSEVAKVSGAWLEFYGKMETRELSPKTTYVAYVVYKFTKKTEGLVFQPLEVYLRFMGGAGEGSHTAYLDPDGSLRNDHRKTQEERDQGKDEAEDQQNRKLKRDVKKWMQWERGLPRERGDGWMEIEMGEFFNDQGEDGDVDMGLHGMEGSYWKSGLVIEGIELRPKEFSEGAQLSGAWLEIHGMMDTGMLSQKTTYAAYFVFKFEESNRTHDTDQHLEVYLRFVGGAGEGIRTMCLDPDDKMRRAHRELQEKDVQIWLQGEREFPRVREDGWKEIEMGEFFNDQGKDGVVDMGLKGDKGLYWKSGLIIQGIELRPKEFTEVAQLLRVCHKIYGKMETRILSPKTTYAAYLVFKFAERTSNNDRKALVVYLKSDEDSDEKSHNVHLDPDRSLRKGHPSEERDVDRWLQREKDLQRERGNGWLEIEMGEFFNDNEDDRKVEMGLKGMEGLNWNSDLIIEGIELRPKEFSEVAVLVDVCWLEIHGYIKTQRLSPKTIYAAYLVFKFTERTHGLDCTVKVSVKVRGVEVLGSSSVCLDPDGILRKELKEDDLLKRKKELPFERKDGWIEIWMGDFPNYQREDWEMDMSLMEVDARHWKSGLIIQGIELRPTEFSEVAVLLHVCWLEIHGCITTQILSPNTTYEAYLVFKFAEENYGLDSLPVKLCVKVREDEVAGSALTEAFRFQKEGSRSIYLDPDGSLRKELQYSNLNGDDLLKRKKELPLEREDEWIEIWMGDFDNDQGEDREVVMHLLGEEGTSWKSGLVVQGIEIPSKREINYKRFQPVILWALASFQEEELKMMALT</sequence>
<proteinExistence type="predicted"/>
<feature type="region of interest" description="Disordered" evidence="1">
    <location>
        <begin position="405"/>
        <end position="438"/>
    </location>
</feature>
<feature type="compositionally biased region" description="Basic and acidic residues" evidence="1">
    <location>
        <begin position="411"/>
        <end position="429"/>
    </location>
</feature>
<accession>A0A834YUJ6</accession>
<organism evidence="2 3">
    <name type="scientific">Tetracentron sinense</name>
    <name type="common">Spur-leaf</name>
    <dbReference type="NCBI Taxonomy" id="13715"/>
    <lineage>
        <taxon>Eukaryota</taxon>
        <taxon>Viridiplantae</taxon>
        <taxon>Streptophyta</taxon>
        <taxon>Embryophyta</taxon>
        <taxon>Tracheophyta</taxon>
        <taxon>Spermatophyta</taxon>
        <taxon>Magnoliopsida</taxon>
        <taxon>Trochodendrales</taxon>
        <taxon>Trochodendraceae</taxon>
        <taxon>Tetracentron</taxon>
    </lineage>
</organism>
<feature type="compositionally biased region" description="Basic and acidic residues" evidence="1">
    <location>
        <begin position="717"/>
        <end position="736"/>
    </location>
</feature>
<dbReference type="PANTHER" id="PTHR32278:SF111">
    <property type="entry name" value="F-BOX PROTEIN PP2-B12-RELATED"/>
    <property type="match status" value="1"/>
</dbReference>
<gene>
    <name evidence="2" type="ORF">HHK36_022357</name>
</gene>
<reference evidence="2 3" key="1">
    <citation type="submission" date="2020-04" db="EMBL/GenBank/DDBJ databases">
        <title>Plant Genome Project.</title>
        <authorList>
            <person name="Zhang R.-G."/>
        </authorList>
    </citation>
    <scope>NUCLEOTIDE SEQUENCE [LARGE SCALE GENOMIC DNA]</scope>
    <source>
        <strain evidence="2">YNK0</strain>
        <tissue evidence="2">Leaf</tissue>
    </source>
</reference>
<evidence type="ECO:0000313" key="3">
    <source>
        <dbReference type="Proteomes" id="UP000655225"/>
    </source>
</evidence>
<keyword evidence="3" id="KW-1185">Reference proteome</keyword>
<dbReference type="EMBL" id="JABCRI010000016">
    <property type="protein sequence ID" value="KAF8392017.1"/>
    <property type="molecule type" value="Genomic_DNA"/>
</dbReference>
<dbReference type="PANTHER" id="PTHR32278">
    <property type="entry name" value="F-BOX DOMAIN-CONTAINING PROTEIN"/>
    <property type="match status" value="1"/>
</dbReference>
<protein>
    <submittedName>
        <fullName evidence="2">Uncharacterized protein</fullName>
    </submittedName>
</protein>
<name>A0A834YUJ6_TETSI</name>
<dbReference type="Proteomes" id="UP000655225">
    <property type="component" value="Unassembled WGS sequence"/>
</dbReference>
<evidence type="ECO:0000256" key="1">
    <source>
        <dbReference type="SAM" id="MobiDB-lite"/>
    </source>
</evidence>
<dbReference type="OrthoDB" id="1918565at2759"/>
<comment type="caution">
    <text evidence="2">The sequence shown here is derived from an EMBL/GenBank/DDBJ whole genome shotgun (WGS) entry which is preliminary data.</text>
</comment>
<dbReference type="Pfam" id="PF14299">
    <property type="entry name" value="PP2"/>
    <property type="match status" value="6"/>
</dbReference>
<dbReference type="AlphaFoldDB" id="A0A834YUJ6"/>
<feature type="region of interest" description="Disordered" evidence="1">
    <location>
        <begin position="716"/>
        <end position="736"/>
    </location>
</feature>
<evidence type="ECO:0000313" key="2">
    <source>
        <dbReference type="EMBL" id="KAF8392017.1"/>
    </source>
</evidence>
<dbReference type="InterPro" id="IPR025886">
    <property type="entry name" value="PP2-like"/>
</dbReference>